<evidence type="ECO:0000313" key="4">
    <source>
        <dbReference type="EMBL" id="ABF42616.1"/>
    </source>
</evidence>
<dbReference type="KEGG" id="aba:Acid345_3615"/>
<accession>Q1IKI4</accession>
<dbReference type="InterPro" id="IPR013784">
    <property type="entry name" value="Carb-bd-like_fold"/>
</dbReference>
<dbReference type="PANTHER" id="PTHR44943:SF5">
    <property type="entry name" value="BLL7697 PROTEIN"/>
    <property type="match status" value="1"/>
</dbReference>
<evidence type="ECO:0000256" key="3">
    <source>
        <dbReference type="PROSITE-ProRule" id="PRU00339"/>
    </source>
</evidence>
<dbReference type="eggNOG" id="COG0457">
    <property type="taxonomic scope" value="Bacteria"/>
</dbReference>
<dbReference type="SUPFAM" id="SSF49452">
    <property type="entry name" value="Starch-binding domain-like"/>
    <property type="match status" value="1"/>
</dbReference>
<protein>
    <submittedName>
        <fullName evidence="4">TPR repeat protein</fullName>
    </submittedName>
</protein>
<dbReference type="EnsemblBacteria" id="ABF42616">
    <property type="protein sequence ID" value="ABF42616"/>
    <property type="gene ID" value="Acid345_3615"/>
</dbReference>
<dbReference type="AlphaFoldDB" id="Q1IKI4"/>
<dbReference type="GO" id="GO:0030246">
    <property type="term" value="F:carbohydrate binding"/>
    <property type="evidence" value="ECO:0007669"/>
    <property type="project" value="InterPro"/>
</dbReference>
<dbReference type="InterPro" id="IPR051685">
    <property type="entry name" value="Ycf3/AcsC/BcsC/TPR_MFPF"/>
</dbReference>
<dbReference type="SUPFAM" id="SSF48452">
    <property type="entry name" value="TPR-like"/>
    <property type="match status" value="1"/>
</dbReference>
<dbReference type="Gene3D" id="2.60.40.1120">
    <property type="entry name" value="Carboxypeptidase-like, regulatory domain"/>
    <property type="match status" value="1"/>
</dbReference>
<dbReference type="Pfam" id="PF13620">
    <property type="entry name" value="CarboxypepD_reg"/>
    <property type="match status" value="1"/>
</dbReference>
<evidence type="ECO:0000256" key="2">
    <source>
        <dbReference type="ARBA" id="ARBA00022803"/>
    </source>
</evidence>
<keyword evidence="2 3" id="KW-0802">TPR repeat</keyword>
<dbReference type="Proteomes" id="UP000002432">
    <property type="component" value="Chromosome"/>
</dbReference>
<dbReference type="EMBL" id="CP000360">
    <property type="protein sequence ID" value="ABF42616.1"/>
    <property type="molecule type" value="Genomic_DNA"/>
</dbReference>
<dbReference type="PROSITE" id="PS50005">
    <property type="entry name" value="TPR"/>
    <property type="match status" value="1"/>
</dbReference>
<dbReference type="InterPro" id="IPR011990">
    <property type="entry name" value="TPR-like_helical_dom_sf"/>
</dbReference>
<dbReference type="SMART" id="SM00028">
    <property type="entry name" value="TPR"/>
    <property type="match status" value="4"/>
</dbReference>
<dbReference type="PANTHER" id="PTHR44943">
    <property type="entry name" value="CELLULOSE SYNTHASE OPERON PROTEIN C"/>
    <property type="match status" value="1"/>
</dbReference>
<dbReference type="STRING" id="204669.Acid345_3615"/>
<name>Q1IKI4_KORVE</name>
<evidence type="ECO:0000313" key="5">
    <source>
        <dbReference type="Proteomes" id="UP000002432"/>
    </source>
</evidence>
<reference evidence="4 5" key="1">
    <citation type="journal article" date="2009" name="Appl. Environ. Microbiol.">
        <title>Three genomes from the phylum Acidobacteria provide insight into the lifestyles of these microorganisms in soils.</title>
        <authorList>
            <person name="Ward N.L."/>
            <person name="Challacombe J.F."/>
            <person name="Janssen P.H."/>
            <person name="Henrissat B."/>
            <person name="Coutinho P.M."/>
            <person name="Wu M."/>
            <person name="Xie G."/>
            <person name="Haft D.H."/>
            <person name="Sait M."/>
            <person name="Badger J."/>
            <person name="Barabote R.D."/>
            <person name="Bradley B."/>
            <person name="Brettin T.S."/>
            <person name="Brinkac L.M."/>
            <person name="Bruce D."/>
            <person name="Creasy T."/>
            <person name="Daugherty S.C."/>
            <person name="Davidsen T.M."/>
            <person name="DeBoy R.T."/>
            <person name="Detter J.C."/>
            <person name="Dodson R.J."/>
            <person name="Durkin A.S."/>
            <person name="Ganapathy A."/>
            <person name="Gwinn-Giglio M."/>
            <person name="Han C.S."/>
            <person name="Khouri H."/>
            <person name="Kiss H."/>
            <person name="Kothari S.P."/>
            <person name="Madupu R."/>
            <person name="Nelson K.E."/>
            <person name="Nelson W.C."/>
            <person name="Paulsen I."/>
            <person name="Penn K."/>
            <person name="Ren Q."/>
            <person name="Rosovitz M.J."/>
            <person name="Selengut J.D."/>
            <person name="Shrivastava S."/>
            <person name="Sullivan S.A."/>
            <person name="Tapia R."/>
            <person name="Thompson L.S."/>
            <person name="Watkins K.L."/>
            <person name="Yang Q."/>
            <person name="Yu C."/>
            <person name="Zafar N."/>
            <person name="Zhou L."/>
            <person name="Kuske C.R."/>
        </authorList>
    </citation>
    <scope>NUCLEOTIDE SEQUENCE [LARGE SCALE GENOMIC DNA]</scope>
    <source>
        <strain evidence="4 5">Ellin345</strain>
    </source>
</reference>
<dbReference type="HOGENOM" id="CLU_784776_0_0_0"/>
<feature type="repeat" description="TPR" evidence="3">
    <location>
        <begin position="213"/>
        <end position="246"/>
    </location>
</feature>
<dbReference type="Gene3D" id="1.25.40.10">
    <property type="entry name" value="Tetratricopeptide repeat domain"/>
    <property type="match status" value="2"/>
</dbReference>
<keyword evidence="1" id="KW-0677">Repeat</keyword>
<organism evidence="4 5">
    <name type="scientific">Koribacter versatilis (strain Ellin345)</name>
    <dbReference type="NCBI Taxonomy" id="204669"/>
    <lineage>
        <taxon>Bacteria</taxon>
        <taxon>Pseudomonadati</taxon>
        <taxon>Acidobacteriota</taxon>
        <taxon>Terriglobia</taxon>
        <taxon>Terriglobales</taxon>
        <taxon>Candidatus Korobacteraceae</taxon>
        <taxon>Candidatus Korobacter</taxon>
    </lineage>
</organism>
<gene>
    <name evidence="4" type="ordered locus">Acid345_3615</name>
</gene>
<sequence length="353" mass="38221">MYYRPLSLLLGIVVATTAIGTAQIEEYRTGSDSPAADTLTHSTLTGTVTSADGSPLNNIRIEVRRIGIGSPADATYSHVNGSFDFANLRPGSYEVVAIDGVMEAREQFIVQSQLVSLSLRMPVTRSAAPTRGTISVAELKVPDKAKHLLDKAQGALSKGHSDEAEKQVEEALQAAPDYAAALSFRAALKLTRNDTQSALDDLDHAVKADPNFAQAYMLLGAAFNQLGRYDEALRSLDRGSMYDPKSWQVSYEMSKAWMGKHDYVHAIQQLNRTESLGAVRIAGQVHLLKGYAFMGQKQFEQAQTELQAYLTSEPQSKMAGSVRAALAQIQTQMAQSPAALTLPTMTGIFAQAH</sequence>
<proteinExistence type="predicted"/>
<keyword evidence="5" id="KW-1185">Reference proteome</keyword>
<evidence type="ECO:0000256" key="1">
    <source>
        <dbReference type="ARBA" id="ARBA00022737"/>
    </source>
</evidence>
<dbReference type="InterPro" id="IPR019734">
    <property type="entry name" value="TPR_rpt"/>
</dbReference>
<dbReference type="Pfam" id="PF14559">
    <property type="entry name" value="TPR_19"/>
    <property type="match status" value="1"/>
</dbReference>